<evidence type="ECO:0000256" key="1">
    <source>
        <dbReference type="SAM" id="SignalP"/>
    </source>
</evidence>
<dbReference type="Ensembl" id="ENSSORT00005028972.1">
    <property type="protein sequence ID" value="ENSSORP00005028169.1"/>
    <property type="gene ID" value="ENSSORG00005013474.1"/>
</dbReference>
<dbReference type="Pfam" id="PF00021">
    <property type="entry name" value="UPAR_LY6"/>
    <property type="match status" value="1"/>
</dbReference>
<feature type="signal peptide" evidence="1">
    <location>
        <begin position="1"/>
        <end position="19"/>
    </location>
</feature>
<keyword evidence="1" id="KW-0732">Signal</keyword>
<dbReference type="AlphaFoldDB" id="A0A673AFY7"/>
<name>A0A673AFY7_9TELE</name>
<reference evidence="3" key="2">
    <citation type="submission" date="2025-08" db="UniProtKB">
        <authorList>
            <consortium name="Ensembl"/>
        </authorList>
    </citation>
    <scope>IDENTIFICATION</scope>
</reference>
<evidence type="ECO:0000313" key="4">
    <source>
        <dbReference type="Proteomes" id="UP000472271"/>
    </source>
</evidence>
<dbReference type="Gene3D" id="2.10.60.10">
    <property type="entry name" value="CD59"/>
    <property type="match status" value="1"/>
</dbReference>
<sequence length="90" mass="9670">MKAAVFSVLLLLTVYQSEGLKCNFCFSKDSTLCSPTSTQTCPIGQNACGAVIITQPVQSSFRQCMNMAVCEGWKRTPGAFAICCSTDLCN</sequence>
<keyword evidence="4" id="KW-1185">Reference proteome</keyword>
<protein>
    <recommendedName>
        <fullName evidence="2">UPAR/Ly6 domain-containing protein</fullName>
    </recommendedName>
</protein>
<feature type="chain" id="PRO_5025615915" description="UPAR/Ly6 domain-containing protein" evidence="1">
    <location>
        <begin position="20"/>
        <end position="90"/>
    </location>
</feature>
<dbReference type="InParanoid" id="A0A673AFY7"/>
<accession>A0A673AFY7</accession>
<organism evidence="3 4">
    <name type="scientific">Sphaeramia orbicularis</name>
    <name type="common">orbiculate cardinalfish</name>
    <dbReference type="NCBI Taxonomy" id="375764"/>
    <lineage>
        <taxon>Eukaryota</taxon>
        <taxon>Metazoa</taxon>
        <taxon>Chordata</taxon>
        <taxon>Craniata</taxon>
        <taxon>Vertebrata</taxon>
        <taxon>Euteleostomi</taxon>
        <taxon>Actinopterygii</taxon>
        <taxon>Neopterygii</taxon>
        <taxon>Teleostei</taxon>
        <taxon>Neoteleostei</taxon>
        <taxon>Acanthomorphata</taxon>
        <taxon>Gobiaria</taxon>
        <taxon>Kurtiformes</taxon>
        <taxon>Apogonoidei</taxon>
        <taxon>Apogonidae</taxon>
        <taxon>Apogoninae</taxon>
        <taxon>Sphaeramia</taxon>
    </lineage>
</organism>
<dbReference type="SUPFAM" id="SSF57302">
    <property type="entry name" value="Snake toxin-like"/>
    <property type="match status" value="1"/>
</dbReference>
<dbReference type="InterPro" id="IPR045860">
    <property type="entry name" value="Snake_toxin-like_sf"/>
</dbReference>
<feature type="domain" description="UPAR/Ly6" evidence="2">
    <location>
        <begin position="19"/>
        <end position="90"/>
    </location>
</feature>
<evidence type="ECO:0000313" key="3">
    <source>
        <dbReference type="Ensembl" id="ENSSORP00005028169.1"/>
    </source>
</evidence>
<dbReference type="Proteomes" id="UP000472271">
    <property type="component" value="Chromosome 2"/>
</dbReference>
<dbReference type="InterPro" id="IPR016054">
    <property type="entry name" value="LY6_UPA_recep-like"/>
</dbReference>
<evidence type="ECO:0000259" key="2">
    <source>
        <dbReference type="Pfam" id="PF00021"/>
    </source>
</evidence>
<reference evidence="3" key="1">
    <citation type="submission" date="2019-06" db="EMBL/GenBank/DDBJ databases">
        <authorList>
            <consortium name="Wellcome Sanger Institute Data Sharing"/>
        </authorList>
    </citation>
    <scope>NUCLEOTIDE SEQUENCE [LARGE SCALE GENOMIC DNA]</scope>
</reference>
<reference evidence="3" key="3">
    <citation type="submission" date="2025-09" db="UniProtKB">
        <authorList>
            <consortium name="Ensembl"/>
        </authorList>
    </citation>
    <scope>IDENTIFICATION</scope>
</reference>
<proteinExistence type="predicted"/>